<dbReference type="OrthoDB" id="7988943at2759"/>
<keyword evidence="1" id="KW-1133">Transmembrane helix</keyword>
<gene>
    <name evidence="2" type="primary">Dmoj\GI10358</name>
    <name evidence="2" type="ORF">Dmoj_GI10358</name>
</gene>
<protein>
    <submittedName>
        <fullName evidence="2">Uncharacterized protein, isoform B</fullName>
    </submittedName>
</protein>
<dbReference type="EMBL" id="CH933806">
    <property type="protein sequence ID" value="KRG01948.1"/>
    <property type="molecule type" value="Genomic_DNA"/>
</dbReference>
<dbReference type="Proteomes" id="UP000009192">
    <property type="component" value="Unassembled WGS sequence"/>
</dbReference>
<dbReference type="AlphaFoldDB" id="A0A0Q9X1L1"/>
<dbReference type="KEGG" id="dmo:Dmoj_GI10358"/>
<accession>A0A0Q9X1L1</accession>
<reference evidence="2 3" key="1">
    <citation type="journal article" date="2007" name="Nature">
        <title>Evolution of genes and genomes on the Drosophila phylogeny.</title>
        <authorList>
            <consortium name="Drosophila 12 Genomes Consortium"/>
            <person name="Clark A.G."/>
            <person name="Eisen M.B."/>
            <person name="Smith D.R."/>
            <person name="Bergman C.M."/>
            <person name="Oliver B."/>
            <person name="Markow T.A."/>
            <person name="Kaufman T.C."/>
            <person name="Kellis M."/>
            <person name="Gelbart W."/>
            <person name="Iyer V.N."/>
            <person name="Pollard D.A."/>
            <person name="Sackton T.B."/>
            <person name="Larracuente A.M."/>
            <person name="Singh N.D."/>
            <person name="Abad J.P."/>
            <person name="Abt D.N."/>
            <person name="Adryan B."/>
            <person name="Aguade M."/>
            <person name="Akashi H."/>
            <person name="Anderson W.W."/>
            <person name="Aquadro C.F."/>
            <person name="Ardell D.H."/>
            <person name="Arguello R."/>
            <person name="Artieri C.G."/>
            <person name="Barbash D.A."/>
            <person name="Barker D."/>
            <person name="Barsanti P."/>
            <person name="Batterham P."/>
            <person name="Batzoglou S."/>
            <person name="Begun D."/>
            <person name="Bhutkar A."/>
            <person name="Blanco E."/>
            <person name="Bosak S.A."/>
            <person name="Bradley R.K."/>
            <person name="Brand A.D."/>
            <person name="Brent M.R."/>
            <person name="Brooks A.N."/>
            <person name="Brown R.H."/>
            <person name="Butlin R.K."/>
            <person name="Caggese C."/>
            <person name="Calvi B.R."/>
            <person name="Bernardo de Carvalho A."/>
            <person name="Caspi A."/>
            <person name="Castrezana S."/>
            <person name="Celniker S.E."/>
            <person name="Chang J.L."/>
            <person name="Chapple C."/>
            <person name="Chatterji S."/>
            <person name="Chinwalla A."/>
            <person name="Civetta A."/>
            <person name="Clifton S.W."/>
            <person name="Comeron J.M."/>
            <person name="Costello J.C."/>
            <person name="Coyne J.A."/>
            <person name="Daub J."/>
            <person name="David R.G."/>
            <person name="Delcher A.L."/>
            <person name="Delehaunty K."/>
            <person name="Do C.B."/>
            <person name="Ebling H."/>
            <person name="Edwards K."/>
            <person name="Eickbush T."/>
            <person name="Evans J.D."/>
            <person name="Filipski A."/>
            <person name="Findeiss S."/>
            <person name="Freyhult E."/>
            <person name="Fulton L."/>
            <person name="Fulton R."/>
            <person name="Garcia A.C."/>
            <person name="Gardiner A."/>
            <person name="Garfield D.A."/>
            <person name="Garvin B.E."/>
            <person name="Gibson G."/>
            <person name="Gilbert D."/>
            <person name="Gnerre S."/>
            <person name="Godfrey J."/>
            <person name="Good R."/>
            <person name="Gotea V."/>
            <person name="Gravely B."/>
            <person name="Greenberg A.J."/>
            <person name="Griffiths-Jones S."/>
            <person name="Gross S."/>
            <person name="Guigo R."/>
            <person name="Gustafson E.A."/>
            <person name="Haerty W."/>
            <person name="Hahn M.W."/>
            <person name="Halligan D.L."/>
            <person name="Halpern A.L."/>
            <person name="Halter G.M."/>
            <person name="Han M.V."/>
            <person name="Heger A."/>
            <person name="Hillier L."/>
            <person name="Hinrichs A.S."/>
            <person name="Holmes I."/>
            <person name="Hoskins R.A."/>
            <person name="Hubisz M.J."/>
            <person name="Hultmark D."/>
            <person name="Huntley M.A."/>
            <person name="Jaffe D.B."/>
            <person name="Jagadeeshan S."/>
            <person name="Jeck W.R."/>
            <person name="Johnson J."/>
            <person name="Jones C.D."/>
            <person name="Jordan W.C."/>
            <person name="Karpen G.H."/>
            <person name="Kataoka E."/>
            <person name="Keightley P.D."/>
            <person name="Kheradpour P."/>
            <person name="Kirkness E.F."/>
            <person name="Koerich L.B."/>
            <person name="Kristiansen K."/>
            <person name="Kudrna D."/>
            <person name="Kulathinal R.J."/>
            <person name="Kumar S."/>
            <person name="Kwok R."/>
            <person name="Lander E."/>
            <person name="Langley C.H."/>
            <person name="Lapoint R."/>
            <person name="Lazzaro B.P."/>
            <person name="Lee S.J."/>
            <person name="Levesque L."/>
            <person name="Li R."/>
            <person name="Lin C.F."/>
            <person name="Lin M.F."/>
            <person name="Lindblad-Toh K."/>
            <person name="Llopart A."/>
            <person name="Long M."/>
            <person name="Low L."/>
            <person name="Lozovsky E."/>
            <person name="Lu J."/>
            <person name="Luo M."/>
            <person name="Machado C.A."/>
            <person name="Makalowski W."/>
            <person name="Marzo M."/>
            <person name="Matsuda M."/>
            <person name="Matzkin L."/>
            <person name="McAllister B."/>
            <person name="McBride C.S."/>
            <person name="McKernan B."/>
            <person name="McKernan K."/>
            <person name="Mendez-Lago M."/>
            <person name="Minx P."/>
            <person name="Mollenhauer M.U."/>
            <person name="Montooth K."/>
            <person name="Mount S.M."/>
            <person name="Mu X."/>
            <person name="Myers E."/>
            <person name="Negre B."/>
            <person name="Newfeld S."/>
            <person name="Nielsen R."/>
            <person name="Noor M.A."/>
            <person name="O'Grady P."/>
            <person name="Pachter L."/>
            <person name="Papaceit M."/>
            <person name="Parisi M.J."/>
            <person name="Parisi M."/>
            <person name="Parts L."/>
            <person name="Pedersen J.S."/>
            <person name="Pesole G."/>
            <person name="Phillippy A.M."/>
            <person name="Ponting C.P."/>
            <person name="Pop M."/>
            <person name="Porcelli D."/>
            <person name="Powell J.R."/>
            <person name="Prohaska S."/>
            <person name="Pruitt K."/>
            <person name="Puig M."/>
            <person name="Quesneville H."/>
            <person name="Ram K.R."/>
            <person name="Rand D."/>
            <person name="Rasmussen M.D."/>
            <person name="Reed L.K."/>
            <person name="Reenan R."/>
            <person name="Reily A."/>
            <person name="Remington K.A."/>
            <person name="Rieger T.T."/>
            <person name="Ritchie M.G."/>
            <person name="Robin C."/>
            <person name="Rogers Y.H."/>
            <person name="Rohde C."/>
            <person name="Rozas J."/>
            <person name="Rubenfield M.J."/>
            <person name="Ruiz A."/>
            <person name="Russo S."/>
            <person name="Salzberg S.L."/>
            <person name="Sanchez-Gracia A."/>
            <person name="Saranga D.J."/>
            <person name="Sato H."/>
            <person name="Schaeffer S.W."/>
            <person name="Schatz M.C."/>
            <person name="Schlenke T."/>
            <person name="Schwartz R."/>
            <person name="Segarra C."/>
            <person name="Singh R.S."/>
            <person name="Sirot L."/>
            <person name="Sirota M."/>
            <person name="Sisneros N.B."/>
            <person name="Smith C.D."/>
            <person name="Smith T.F."/>
            <person name="Spieth J."/>
            <person name="Stage D.E."/>
            <person name="Stark A."/>
            <person name="Stephan W."/>
            <person name="Strausberg R.L."/>
            <person name="Strempel S."/>
            <person name="Sturgill D."/>
            <person name="Sutton G."/>
            <person name="Sutton G.G."/>
            <person name="Tao W."/>
            <person name="Teichmann S."/>
            <person name="Tobari Y.N."/>
            <person name="Tomimura Y."/>
            <person name="Tsolas J.M."/>
            <person name="Valente V.L."/>
            <person name="Venter E."/>
            <person name="Venter J.C."/>
            <person name="Vicario S."/>
            <person name="Vieira F.G."/>
            <person name="Vilella A.J."/>
            <person name="Villasante A."/>
            <person name="Walenz B."/>
            <person name="Wang J."/>
            <person name="Wasserman M."/>
            <person name="Watts T."/>
            <person name="Wilson D."/>
            <person name="Wilson R.K."/>
            <person name="Wing R.A."/>
            <person name="Wolfner M.F."/>
            <person name="Wong A."/>
            <person name="Wong G.K."/>
            <person name="Wu C.I."/>
            <person name="Wu G."/>
            <person name="Yamamoto D."/>
            <person name="Yang H.P."/>
            <person name="Yang S.P."/>
            <person name="Yorke J.A."/>
            <person name="Yoshida K."/>
            <person name="Zdobnov E."/>
            <person name="Zhang P."/>
            <person name="Zhang Y."/>
            <person name="Zimin A.V."/>
            <person name="Baldwin J."/>
            <person name="Abdouelleil A."/>
            <person name="Abdulkadir J."/>
            <person name="Abebe A."/>
            <person name="Abera B."/>
            <person name="Abreu J."/>
            <person name="Acer S.C."/>
            <person name="Aftuck L."/>
            <person name="Alexander A."/>
            <person name="An P."/>
            <person name="Anderson E."/>
            <person name="Anderson S."/>
            <person name="Arachi H."/>
            <person name="Azer M."/>
            <person name="Bachantsang P."/>
            <person name="Barry A."/>
            <person name="Bayul T."/>
            <person name="Berlin A."/>
            <person name="Bessette D."/>
            <person name="Bloom T."/>
            <person name="Blye J."/>
            <person name="Boguslavskiy L."/>
            <person name="Bonnet C."/>
            <person name="Boukhgalter B."/>
            <person name="Bourzgui I."/>
            <person name="Brown A."/>
            <person name="Cahill P."/>
            <person name="Channer S."/>
            <person name="Cheshatsang Y."/>
            <person name="Chuda L."/>
            <person name="Citroen M."/>
            <person name="Collymore A."/>
            <person name="Cooke P."/>
            <person name="Costello M."/>
            <person name="D'Aco K."/>
            <person name="Daza R."/>
            <person name="De Haan G."/>
            <person name="DeGray S."/>
            <person name="DeMaso C."/>
            <person name="Dhargay N."/>
            <person name="Dooley K."/>
            <person name="Dooley E."/>
            <person name="Doricent M."/>
            <person name="Dorje P."/>
            <person name="Dorjee K."/>
            <person name="Dupes A."/>
            <person name="Elong R."/>
            <person name="Falk J."/>
            <person name="Farina A."/>
            <person name="Faro S."/>
            <person name="Ferguson D."/>
            <person name="Fisher S."/>
            <person name="Foley C.D."/>
            <person name="Franke A."/>
            <person name="Friedrich D."/>
            <person name="Gadbois L."/>
            <person name="Gearin G."/>
            <person name="Gearin C.R."/>
            <person name="Giannoukos G."/>
            <person name="Goode T."/>
            <person name="Graham J."/>
            <person name="Grandbois E."/>
            <person name="Grewal S."/>
            <person name="Gyaltsen K."/>
            <person name="Hafez N."/>
            <person name="Hagos B."/>
            <person name="Hall J."/>
            <person name="Henson C."/>
            <person name="Hollinger A."/>
            <person name="Honan T."/>
            <person name="Huard M.D."/>
            <person name="Hughes L."/>
            <person name="Hurhula B."/>
            <person name="Husby M.E."/>
            <person name="Kamat A."/>
            <person name="Kanga B."/>
            <person name="Kashin S."/>
            <person name="Khazanovich D."/>
            <person name="Kisner P."/>
            <person name="Lance K."/>
            <person name="Lara M."/>
            <person name="Lee W."/>
            <person name="Lennon N."/>
            <person name="Letendre F."/>
            <person name="LeVine R."/>
            <person name="Lipovsky A."/>
            <person name="Liu X."/>
            <person name="Liu J."/>
            <person name="Liu S."/>
            <person name="Lokyitsang T."/>
            <person name="Lokyitsang Y."/>
            <person name="Lubonja R."/>
            <person name="Lui A."/>
            <person name="MacDonald P."/>
            <person name="Magnisalis V."/>
            <person name="Maru K."/>
            <person name="Matthews C."/>
            <person name="McCusker W."/>
            <person name="McDonough S."/>
            <person name="Mehta T."/>
            <person name="Meldrim J."/>
            <person name="Meneus L."/>
            <person name="Mihai O."/>
            <person name="Mihalev A."/>
            <person name="Mihova T."/>
            <person name="Mittelman R."/>
            <person name="Mlenga V."/>
            <person name="Montmayeur A."/>
            <person name="Mulrain L."/>
            <person name="Navidi A."/>
            <person name="Naylor J."/>
            <person name="Negash T."/>
            <person name="Nguyen T."/>
            <person name="Nguyen N."/>
            <person name="Nicol R."/>
            <person name="Norbu C."/>
            <person name="Norbu N."/>
            <person name="Novod N."/>
            <person name="O'Neill B."/>
            <person name="Osman S."/>
            <person name="Markiewicz E."/>
            <person name="Oyono O.L."/>
            <person name="Patti C."/>
            <person name="Phunkhang P."/>
            <person name="Pierre F."/>
            <person name="Priest M."/>
            <person name="Raghuraman S."/>
            <person name="Rege F."/>
            <person name="Reyes R."/>
            <person name="Rise C."/>
            <person name="Rogov P."/>
            <person name="Ross K."/>
            <person name="Ryan E."/>
            <person name="Settipalli S."/>
            <person name="Shea T."/>
            <person name="Sherpa N."/>
            <person name="Shi L."/>
            <person name="Shih D."/>
            <person name="Sparrow T."/>
            <person name="Spaulding J."/>
            <person name="Stalker J."/>
            <person name="Stange-Thomann N."/>
            <person name="Stavropoulos S."/>
            <person name="Stone C."/>
            <person name="Strader C."/>
            <person name="Tesfaye S."/>
            <person name="Thomson T."/>
            <person name="Thoulutsang Y."/>
            <person name="Thoulutsang D."/>
            <person name="Topham K."/>
            <person name="Topping I."/>
            <person name="Tsamla T."/>
            <person name="Vassiliev H."/>
            <person name="Vo A."/>
            <person name="Wangchuk T."/>
            <person name="Wangdi T."/>
            <person name="Weiand M."/>
            <person name="Wilkinson J."/>
            <person name="Wilson A."/>
            <person name="Yadav S."/>
            <person name="Young G."/>
            <person name="Yu Q."/>
            <person name="Zembek L."/>
            <person name="Zhong D."/>
            <person name="Zimmer A."/>
            <person name="Zwirko Z."/>
            <person name="Jaffe D.B."/>
            <person name="Alvarez P."/>
            <person name="Brockman W."/>
            <person name="Butler J."/>
            <person name="Chin C."/>
            <person name="Gnerre S."/>
            <person name="Grabherr M."/>
            <person name="Kleber M."/>
            <person name="Mauceli E."/>
            <person name="MacCallum I."/>
        </authorList>
    </citation>
    <scope>NUCLEOTIDE SEQUENCE [LARGE SCALE GENOMIC DNA]</scope>
    <source>
        <strain evidence="3">Tucson 15081-1352.22</strain>
    </source>
</reference>
<organism evidence="2 3">
    <name type="scientific">Drosophila mojavensis</name>
    <name type="common">Fruit fly</name>
    <dbReference type="NCBI Taxonomy" id="7230"/>
    <lineage>
        <taxon>Eukaryota</taxon>
        <taxon>Metazoa</taxon>
        <taxon>Ecdysozoa</taxon>
        <taxon>Arthropoda</taxon>
        <taxon>Hexapoda</taxon>
        <taxon>Insecta</taxon>
        <taxon>Pterygota</taxon>
        <taxon>Neoptera</taxon>
        <taxon>Endopterygota</taxon>
        <taxon>Diptera</taxon>
        <taxon>Brachycera</taxon>
        <taxon>Muscomorpha</taxon>
        <taxon>Ephydroidea</taxon>
        <taxon>Drosophilidae</taxon>
        <taxon>Drosophila</taxon>
    </lineage>
</organism>
<proteinExistence type="predicted"/>
<keyword evidence="1" id="KW-0812">Transmembrane</keyword>
<name>A0A0Q9X1L1_DROMO</name>
<dbReference type="eggNOG" id="ENOG502TAMS">
    <property type="taxonomic scope" value="Eukaryota"/>
</dbReference>
<sequence>MMAFRLASAKSPLRGLLNALPKLSFGKYRLVRNSSIFVEPPVPWLDNPSIVFSSTALKHHWGAIPVVIITAIGFAIEFLVILRLAATRDDLWYTKGAAACDFIETRKGYKVPIRKFMVINQKYENPPGLLAAIQGDVDGPVYSKDGKQKRKK</sequence>
<evidence type="ECO:0000313" key="3">
    <source>
        <dbReference type="Proteomes" id="UP000009192"/>
    </source>
</evidence>
<evidence type="ECO:0000256" key="1">
    <source>
        <dbReference type="SAM" id="Phobius"/>
    </source>
</evidence>
<evidence type="ECO:0000313" key="2">
    <source>
        <dbReference type="EMBL" id="KRG01948.1"/>
    </source>
</evidence>
<keyword evidence="3" id="KW-1185">Reference proteome</keyword>
<feature type="transmembrane region" description="Helical" evidence="1">
    <location>
        <begin position="61"/>
        <end position="85"/>
    </location>
</feature>
<keyword evidence="1" id="KW-0472">Membrane</keyword>